<dbReference type="RefSeq" id="WP_379835231.1">
    <property type="nucleotide sequence ID" value="NZ_JBHRYQ010000001.1"/>
</dbReference>
<evidence type="ECO:0000313" key="1">
    <source>
        <dbReference type="EMBL" id="MFC3809762.1"/>
    </source>
</evidence>
<dbReference type="EMBL" id="JBHRYQ010000001">
    <property type="protein sequence ID" value="MFC3809762.1"/>
    <property type="molecule type" value="Genomic_DNA"/>
</dbReference>
<organism evidence="1 2">
    <name type="scientific">Lacihabitans lacunae</name>
    <dbReference type="NCBI Taxonomy" id="1028214"/>
    <lineage>
        <taxon>Bacteria</taxon>
        <taxon>Pseudomonadati</taxon>
        <taxon>Bacteroidota</taxon>
        <taxon>Cytophagia</taxon>
        <taxon>Cytophagales</taxon>
        <taxon>Leadbetterellaceae</taxon>
        <taxon>Lacihabitans</taxon>
    </lineage>
</organism>
<dbReference type="Proteomes" id="UP001595616">
    <property type="component" value="Unassembled WGS sequence"/>
</dbReference>
<dbReference type="Pfam" id="PF10117">
    <property type="entry name" value="McrBC"/>
    <property type="match status" value="1"/>
</dbReference>
<comment type="caution">
    <text evidence="1">The sequence shown here is derived from an EMBL/GenBank/DDBJ whole genome shotgun (WGS) entry which is preliminary data.</text>
</comment>
<dbReference type="PANTHER" id="PTHR38733:SF1">
    <property type="entry name" value="TYPE IV METHYL-DIRECTED RESTRICTION ENZYME ECOKMCRBC"/>
    <property type="match status" value="1"/>
</dbReference>
<evidence type="ECO:0000313" key="2">
    <source>
        <dbReference type="Proteomes" id="UP001595616"/>
    </source>
</evidence>
<keyword evidence="2" id="KW-1185">Reference proteome</keyword>
<sequence length="412" mass="48315">MIATNLFEYGEFFEIPFDKVDGLKAYLQTVWESRPQYSEENQNAQRFIQFDGNKIRARNYSGFIQYEDLHFNIYPKVCKSNKKEGNILNHVLHWLSHSERIRFPIVSNEIGLQNTDDWFEALIAIFAKVTNDVLESNPYQSYQEVIEETQYLRGRLAINEYISQNLVKGNWTSFRCTHEPFIFDNLFNRIVKSVTKSLASKTKRPETYVILDEILFLLDEVTDYFYNAEDCDKVKLNPLYQELAKVLDLCKMFLEMQTISETNAQNSNFCLMLPMETIFEDYVFALIKKHLPRERPLGQKGNFLAITDKETHTFLMKPDILLQKSKIVVDTKYKLRDRALNNKKGISELDLYQMITYCTYHQYDKAILIYPSDGPESIDEFSINNSSIKVTAIDFYIFDNNNLKVINEISLG</sequence>
<proteinExistence type="predicted"/>
<dbReference type="InterPro" id="IPR019292">
    <property type="entry name" value="McrC"/>
</dbReference>
<accession>A0ABV7YSF0</accession>
<name>A0ABV7YSF0_9BACT</name>
<reference evidence="2" key="1">
    <citation type="journal article" date="2019" name="Int. J. Syst. Evol. Microbiol.">
        <title>The Global Catalogue of Microorganisms (GCM) 10K type strain sequencing project: providing services to taxonomists for standard genome sequencing and annotation.</title>
        <authorList>
            <consortium name="The Broad Institute Genomics Platform"/>
            <consortium name="The Broad Institute Genome Sequencing Center for Infectious Disease"/>
            <person name="Wu L."/>
            <person name="Ma J."/>
        </authorList>
    </citation>
    <scope>NUCLEOTIDE SEQUENCE [LARGE SCALE GENOMIC DNA]</scope>
    <source>
        <strain evidence="2">CECT 7956</strain>
    </source>
</reference>
<dbReference type="PANTHER" id="PTHR38733">
    <property type="entry name" value="PROTEIN MCRC"/>
    <property type="match status" value="1"/>
</dbReference>
<gene>
    <name evidence="1" type="ORF">ACFOOI_03765</name>
</gene>
<protein>
    <submittedName>
        <fullName evidence="1">McrC family protein</fullName>
    </submittedName>
</protein>